<evidence type="ECO:0000259" key="1">
    <source>
        <dbReference type="Pfam" id="PF08268"/>
    </source>
</evidence>
<sequence length="207" mass="23962">MGEKWIGARSYFGFDPIDKHFKVLCLGLGVIVEKYQVMTLGIGKLSWRMIECCKAHYPLYDGICINGVLYYRAEVKRGSFWTLINYKGKLGAVDKKNATCFRFLVLEDANNHKFSMHIVNMMPDLLRAQARMTELCLVGATSSGEIMLPQFYLSDPFYVYYYNFKRNAFIRVRIQGLEALDHTQRVHTFLDYVEDVCILCKCLGIFL</sequence>
<dbReference type="EMBL" id="GL348717">
    <property type="protein sequence ID" value="EFH53095.1"/>
    <property type="molecule type" value="Genomic_DNA"/>
</dbReference>
<organism evidence="4">
    <name type="scientific">Arabidopsis lyrata subsp. lyrata</name>
    <name type="common">Lyre-leaved rock-cress</name>
    <dbReference type="NCBI Taxonomy" id="81972"/>
    <lineage>
        <taxon>Eukaryota</taxon>
        <taxon>Viridiplantae</taxon>
        <taxon>Streptophyta</taxon>
        <taxon>Embryophyta</taxon>
        <taxon>Tracheophyta</taxon>
        <taxon>Spermatophyta</taxon>
        <taxon>Magnoliopsida</taxon>
        <taxon>eudicotyledons</taxon>
        <taxon>Gunneridae</taxon>
        <taxon>Pentapetalae</taxon>
        <taxon>rosids</taxon>
        <taxon>malvids</taxon>
        <taxon>Brassicales</taxon>
        <taxon>Brassicaceae</taxon>
        <taxon>Camelineae</taxon>
        <taxon>Arabidopsis</taxon>
    </lineage>
</organism>
<dbReference type="Proteomes" id="UP000008694">
    <property type="component" value="Unassembled WGS sequence"/>
</dbReference>
<dbReference type="Gramene" id="scaffold_500220.1">
    <property type="protein sequence ID" value="scaffold_500220.1"/>
    <property type="gene ID" value="scaffold_500220.1"/>
</dbReference>
<dbReference type="NCBIfam" id="TIGR01640">
    <property type="entry name" value="F_box_assoc_1"/>
    <property type="match status" value="1"/>
</dbReference>
<dbReference type="EMBL" id="GL348717">
    <property type="protein sequence ID" value="EFH53093.1"/>
    <property type="molecule type" value="Genomic_DNA"/>
</dbReference>
<feature type="domain" description="F-box associated beta-propeller type 3" evidence="1">
    <location>
        <begin position="5"/>
        <end position="78"/>
    </location>
</feature>
<name>D7LQ70_ARALL</name>
<reference evidence="2" key="2">
    <citation type="submission" date="2010-06" db="EMBL/GenBank/DDBJ databases">
        <title>The basis of rapid genome size change in Arabidopsis.</title>
        <authorList>
            <consortium name="US DOE Joint Genome Institute (JGI-PGF)"/>
            <person name="Bakker E."/>
            <person name="Bergelson J."/>
            <person name="Cheng J.Fang."/>
            <person name="Clark R.M."/>
            <person name="Fawcett J."/>
            <person name="Gaut B."/>
            <person name="Grigoriev I."/>
            <person name="Gundlach H."/>
            <person name="Guo Y."/>
            <person name="Haberer G."/>
            <person name="Hollister J."/>
            <person name="Hu T.T."/>
            <person name="Mayer K.F.X."/>
            <person name="Nasrallah J."/>
            <person name="Nordborg M."/>
            <person name="Otillar R."/>
            <person name="Pattyn P."/>
            <person name="Schmutz J."/>
            <person name="Spannagl M."/>
            <person name="van de Peer Y."/>
            <person name="Wang X."/>
            <person name="Weigel D."/>
            <person name="Yang L."/>
        </authorList>
    </citation>
    <scope>NUCLEOTIDE SEQUENCE</scope>
</reference>
<proteinExistence type="predicted"/>
<protein>
    <recommendedName>
        <fullName evidence="1">F-box associated beta-propeller type 3 domain-containing protein</fullName>
    </recommendedName>
</protein>
<accession>D7LQ70</accession>
<evidence type="ECO:0000313" key="3">
    <source>
        <dbReference type="EMBL" id="EFH53095.1"/>
    </source>
</evidence>
<dbReference type="InterPro" id="IPR017451">
    <property type="entry name" value="F-box-assoc_interact_dom"/>
</dbReference>
<dbReference type="HOGENOM" id="CLU_027176_9_1_1"/>
<dbReference type="Pfam" id="PF08268">
    <property type="entry name" value="FBA_3"/>
    <property type="match status" value="2"/>
</dbReference>
<dbReference type="PANTHER" id="PTHR31111">
    <property type="entry name" value="BNAA05G37150D PROTEIN-RELATED"/>
    <property type="match status" value="1"/>
</dbReference>
<dbReference type="Gramene" id="scaffold_500217.1">
    <property type="protein sequence ID" value="scaffold_500217.1"/>
    <property type="gene ID" value="scaffold_500217.1"/>
</dbReference>
<keyword evidence="4" id="KW-1185">Reference proteome</keyword>
<gene>
    <name evidence="2" type="ORF">ARALYDRAFT_904513</name>
    <name evidence="3" type="ORF">ARALYDRAFT_904516</name>
</gene>
<reference evidence="4" key="3">
    <citation type="journal article" date="2011" name="Nat. Genet.">
        <title>The Arabidopsis lyrata genome sequence and the basis of rapid genome size change.</title>
        <authorList>
            <person name="Hu T.T."/>
            <person name="Pattyn P."/>
            <person name="Bakker E.G."/>
            <person name="Cao J."/>
            <person name="Cheng J.-F."/>
            <person name="Clark R.M."/>
            <person name="Fahlgren N."/>
            <person name="Fawcett J.A."/>
            <person name="Grimwood J."/>
            <person name="Gundlach H."/>
            <person name="Haberer G."/>
            <person name="Hollister J.D."/>
            <person name="Ossowski S."/>
            <person name="Ottilar R.P."/>
            <person name="Salamov A.A."/>
            <person name="Schneeberger K."/>
            <person name="Spannagl M."/>
            <person name="Wang X."/>
            <person name="Yang L."/>
            <person name="Nasrallah M.E."/>
            <person name="Bergelson J."/>
            <person name="Carrington J.C."/>
            <person name="Gaut B.S."/>
            <person name="Schmutz J."/>
            <person name="Mayer K.F.X."/>
            <person name="Van de Peer Y."/>
            <person name="Grigoriev I.V."/>
            <person name="Nordborg M."/>
            <person name="Weigel D."/>
            <person name="Guo Y.-L."/>
        </authorList>
    </citation>
    <scope>NUCLEOTIDE SEQUENCE [LARGE SCALE GENOMIC DNA]</scope>
    <source>
        <strain evidence="4">cv. MN47</strain>
    </source>
</reference>
<reference evidence="2" key="1">
    <citation type="submission" date="2009-11" db="EMBL/GenBank/DDBJ databases">
        <authorList>
            <consortium name="US DOE Joint Genome Institute (JGI-PGF)"/>
            <person name="Ottilar R."/>
            <person name="Schmutz J."/>
            <person name="Salamov A."/>
            <person name="Cheng J.F."/>
            <person name="Lucas S."/>
            <person name="Pitluck S."/>
            <person name="Gundlach H."/>
            <person name="Guo Y."/>
            <person name="Haberer G."/>
            <person name="Nasrallah J."/>
            <person name="Mayer K.F.X."/>
            <person name="van de Peer Y."/>
            <person name="Weigel D."/>
            <person name="Grigoriev I.V."/>
        </authorList>
    </citation>
    <scope>NUCLEOTIDE SEQUENCE</scope>
</reference>
<dbReference type="PANTHER" id="PTHR31111:SF125">
    <property type="entry name" value="F-BOX PROTEIN CPR30-LIKE"/>
    <property type="match status" value="1"/>
</dbReference>
<evidence type="ECO:0000313" key="2">
    <source>
        <dbReference type="EMBL" id="EFH53093.1"/>
    </source>
</evidence>
<evidence type="ECO:0000313" key="4">
    <source>
        <dbReference type="Proteomes" id="UP000008694"/>
    </source>
</evidence>
<dbReference type="InterPro" id="IPR013187">
    <property type="entry name" value="F-box-assoc_dom_typ3"/>
</dbReference>
<dbReference type="AlphaFoldDB" id="D7LQ70"/>
<feature type="domain" description="F-box associated beta-propeller type 3" evidence="1">
    <location>
        <begin position="80"/>
        <end position="193"/>
    </location>
</feature>